<organism evidence="2 3">
    <name type="scientific">Caballeronia glathei</name>
    <dbReference type="NCBI Taxonomy" id="60547"/>
    <lineage>
        <taxon>Bacteria</taxon>
        <taxon>Pseudomonadati</taxon>
        <taxon>Pseudomonadota</taxon>
        <taxon>Betaproteobacteria</taxon>
        <taxon>Burkholderiales</taxon>
        <taxon>Burkholderiaceae</taxon>
        <taxon>Caballeronia</taxon>
    </lineage>
</organism>
<keyword evidence="3" id="KW-1185">Reference proteome</keyword>
<dbReference type="STRING" id="60547.GCA_000751215_02260"/>
<dbReference type="EMBL" id="JFHC01000006">
    <property type="protein sequence ID" value="KDR43752.1"/>
    <property type="molecule type" value="Genomic_DNA"/>
</dbReference>
<dbReference type="Proteomes" id="UP000027466">
    <property type="component" value="Unassembled WGS sequence"/>
</dbReference>
<dbReference type="AlphaFoldDB" id="A0A069PTI1"/>
<feature type="compositionally biased region" description="Basic and acidic residues" evidence="1">
    <location>
        <begin position="210"/>
        <end position="220"/>
    </location>
</feature>
<sequence>MQKRQLINKKPAYYRGQLLLEDDFIAEQRYHANARYRHSLNLHGWGIVRGLEVRHAGANEVVVSPGFAIDGRGHEIDLQREEKLDLSSNAANAVLVVSLVYDEEDTPAGGDDERRTRKCYAVLSAAVGAAEAAVILATVELDDKSQVTPERITTANRRYLKTLLTPGCVSAKALDDHLRTGWLRMPFRPTPIPADKEEAPPAFRVGPTEARSHREIDRQPNTKGAAGTMAISLAPSVTRVLRLRVAGEQNEAQMTVELFIGGWDAQKSKHIARSVLKEEVKGGPYDRTWDIAGGDIHLETSTLSIEIRCSGYTRVSLVAVEVSCDPALLQVASVIG</sequence>
<evidence type="ECO:0000313" key="3">
    <source>
        <dbReference type="Proteomes" id="UP000027466"/>
    </source>
</evidence>
<evidence type="ECO:0000313" key="2">
    <source>
        <dbReference type="EMBL" id="KDR43752.1"/>
    </source>
</evidence>
<protein>
    <submittedName>
        <fullName evidence="2">Uncharacterized protein</fullName>
    </submittedName>
</protein>
<comment type="caution">
    <text evidence="2">The sequence shown here is derived from an EMBL/GenBank/DDBJ whole genome shotgun (WGS) entry which is preliminary data.</text>
</comment>
<proteinExistence type="predicted"/>
<feature type="region of interest" description="Disordered" evidence="1">
    <location>
        <begin position="191"/>
        <end position="225"/>
    </location>
</feature>
<evidence type="ECO:0000256" key="1">
    <source>
        <dbReference type="SAM" id="MobiDB-lite"/>
    </source>
</evidence>
<reference evidence="2 3" key="1">
    <citation type="submission" date="2014-03" db="EMBL/GenBank/DDBJ databases">
        <title>Draft Genome Sequences of Four Burkholderia Strains.</title>
        <authorList>
            <person name="Liu X.Y."/>
            <person name="Li C.X."/>
            <person name="Xu J.H."/>
        </authorList>
    </citation>
    <scope>NUCLEOTIDE SEQUENCE [LARGE SCALE GENOMIC DNA]</scope>
    <source>
        <strain evidence="2 3">DSM 50014</strain>
    </source>
</reference>
<dbReference type="RefSeq" id="WP_035941607.1">
    <property type="nucleotide sequence ID" value="NZ_CADFFX010000001.1"/>
</dbReference>
<accession>A0A069PTI1</accession>
<gene>
    <name evidence="2" type="ORF">BG61_32575</name>
</gene>
<name>A0A069PTI1_9BURK</name>